<dbReference type="EMBL" id="JAHBCL010000026">
    <property type="protein sequence ID" value="MBS7527821.1"/>
    <property type="molecule type" value="Genomic_DNA"/>
</dbReference>
<protein>
    <submittedName>
        <fullName evidence="1">Uncharacterized protein</fullName>
    </submittedName>
</protein>
<reference evidence="1 2" key="1">
    <citation type="submission" date="2021-05" db="EMBL/GenBank/DDBJ databases">
        <title>Fusibacter ferrireducens sp. nov., an anaerobic, sulfur- and Fe-reducing bacterium isolated from the mangrove sediment.</title>
        <authorList>
            <person name="Qiu D."/>
        </authorList>
    </citation>
    <scope>NUCLEOTIDE SEQUENCE [LARGE SCALE GENOMIC DNA]</scope>
    <source>
        <strain evidence="1 2">DSM 12116</strain>
    </source>
</reference>
<organism evidence="1 2">
    <name type="scientific">Fusibacter paucivorans</name>
    <dbReference type="NCBI Taxonomy" id="76009"/>
    <lineage>
        <taxon>Bacteria</taxon>
        <taxon>Bacillati</taxon>
        <taxon>Bacillota</taxon>
        <taxon>Clostridia</taxon>
        <taxon>Eubacteriales</taxon>
        <taxon>Eubacteriales Family XII. Incertae Sedis</taxon>
        <taxon>Fusibacter</taxon>
    </lineage>
</organism>
<accession>A0ABS5PTD7</accession>
<keyword evidence="2" id="KW-1185">Reference proteome</keyword>
<comment type="caution">
    <text evidence="1">The sequence shown here is derived from an EMBL/GenBank/DDBJ whole genome shotgun (WGS) entry which is preliminary data.</text>
</comment>
<evidence type="ECO:0000313" key="1">
    <source>
        <dbReference type="EMBL" id="MBS7527821.1"/>
    </source>
</evidence>
<name>A0ABS5PTD7_9FIRM</name>
<dbReference type="Proteomes" id="UP000746471">
    <property type="component" value="Unassembled WGS sequence"/>
</dbReference>
<dbReference type="RefSeq" id="WP_213237683.1">
    <property type="nucleotide sequence ID" value="NZ_JAHBCL010000026.1"/>
</dbReference>
<gene>
    <name evidence="1" type="ORF">KHM83_14140</name>
</gene>
<proteinExistence type="predicted"/>
<evidence type="ECO:0000313" key="2">
    <source>
        <dbReference type="Proteomes" id="UP000746471"/>
    </source>
</evidence>
<sequence length="143" mass="16675">MENKGDMMLHHLHMRITQKCASGYLLEINNRLSDQTASLMFDPHEKHIIWGEHTELAVFLMANEDQFRRLLHNKKADSFFIDFELDFSLLDGKDIRAFNDKRNIVVSDHGDLYVIQESQNVQSLKSIRMAVIMNLWKPGAVVF</sequence>